<dbReference type="Proteomes" id="UP001271007">
    <property type="component" value="Unassembled WGS sequence"/>
</dbReference>
<evidence type="ECO:0000313" key="4">
    <source>
        <dbReference type="Proteomes" id="UP001271007"/>
    </source>
</evidence>
<comment type="caution">
    <text evidence="3">The sequence shown here is derived from an EMBL/GenBank/DDBJ whole genome shotgun (WGS) entry which is preliminary data.</text>
</comment>
<feature type="region of interest" description="Disordered" evidence="1">
    <location>
        <begin position="384"/>
        <end position="416"/>
    </location>
</feature>
<protein>
    <recommendedName>
        <fullName evidence="2">Azaphilone pigments biosynthesis cluster protein L N-terminal domain-containing protein</fullName>
    </recommendedName>
</protein>
<reference evidence="3" key="1">
    <citation type="submission" date="2023-04" db="EMBL/GenBank/DDBJ databases">
        <title>Black Yeasts Isolated from many extreme environments.</title>
        <authorList>
            <person name="Coleine C."/>
            <person name="Stajich J.E."/>
            <person name="Selbmann L."/>
        </authorList>
    </citation>
    <scope>NUCLEOTIDE SEQUENCE</scope>
    <source>
        <strain evidence="3">CCFEE 5312</strain>
    </source>
</reference>
<sequence>MADPFSIAGGCIALATTGIQLAESLYEYTKLVREADNILKPIADHIQLTAAVLSSVGTLVKTEATKGLYTDDLLQSTNATIGGCETAFGNFDQYVRLHFKKNQAGGLSASSRALFSFRQKELDVLQAHLERFKSSLDLILGVLNLALSAKTARSNEALLDMRTGIHDLVLAERKARQRESQIVQNASRSDDAIGAGPANSDVAMTTDRGLDVGRARGLDKPVLPDISPISEGIPRRQPGDSPLLRHLAECSKAATKLASTINSSLVQWQQDQSFEASDLPAAYDLTRIALHDLSACAAALGFETNSPLPLMTERPETLQHVNAVEAEAARTRVMPHSSNNGRLSQTLLVLGFIIATTNINAAPSYGNSNAPIYLAHGMHEDLGRRQPSPYQQPRHKHSDHFLSPDVQGGGLRRERTQGDAPVPVVNVYNDSGSSLHYASRTLGEQICDDMENQALDGREPRSRSRGRSDPGVHIDREDSIRYDDEFLGYELRGSVNQLGFYERRRQDHNKQVRDHERLLRYHERLLRDHERLLRESRGSSTSRQQWDWNGESLDEANRGQFHELEATPSFVSDRSEIGVEELIRRWTGLDIDGLISPHASVAEP</sequence>
<organism evidence="3 4">
    <name type="scientific">Extremus antarcticus</name>
    <dbReference type="NCBI Taxonomy" id="702011"/>
    <lineage>
        <taxon>Eukaryota</taxon>
        <taxon>Fungi</taxon>
        <taxon>Dikarya</taxon>
        <taxon>Ascomycota</taxon>
        <taxon>Pezizomycotina</taxon>
        <taxon>Dothideomycetes</taxon>
        <taxon>Dothideomycetidae</taxon>
        <taxon>Mycosphaerellales</taxon>
        <taxon>Extremaceae</taxon>
        <taxon>Extremus</taxon>
    </lineage>
</organism>
<dbReference type="Pfam" id="PF17111">
    <property type="entry name" value="PigL_N"/>
    <property type="match status" value="1"/>
</dbReference>
<keyword evidence="4" id="KW-1185">Reference proteome</keyword>
<evidence type="ECO:0000256" key="1">
    <source>
        <dbReference type="SAM" id="MobiDB-lite"/>
    </source>
</evidence>
<evidence type="ECO:0000313" key="3">
    <source>
        <dbReference type="EMBL" id="KAK3053418.1"/>
    </source>
</evidence>
<dbReference type="PANTHER" id="PTHR36167">
    <property type="entry name" value="C2H2 FINGER DOMAIN TRANSCRIPTION FACTOR (EUROFUNG)-RELATED"/>
    <property type="match status" value="1"/>
</dbReference>
<feature type="region of interest" description="Disordered" evidence="1">
    <location>
        <begin position="454"/>
        <end position="476"/>
    </location>
</feature>
<dbReference type="GO" id="GO:0006355">
    <property type="term" value="P:regulation of DNA-templated transcription"/>
    <property type="evidence" value="ECO:0007669"/>
    <property type="project" value="InterPro"/>
</dbReference>
<feature type="region of interest" description="Disordered" evidence="1">
    <location>
        <begin position="182"/>
        <end position="204"/>
    </location>
</feature>
<dbReference type="InterPro" id="IPR031348">
    <property type="entry name" value="PigL_N"/>
</dbReference>
<evidence type="ECO:0000259" key="2">
    <source>
        <dbReference type="Pfam" id="PF17111"/>
    </source>
</evidence>
<accession>A0AAJ0GC61</accession>
<dbReference type="EMBL" id="JAWDJX010000016">
    <property type="protein sequence ID" value="KAK3053418.1"/>
    <property type="molecule type" value="Genomic_DNA"/>
</dbReference>
<proteinExistence type="predicted"/>
<dbReference type="AlphaFoldDB" id="A0AAJ0GC61"/>
<dbReference type="InterPro" id="IPR039327">
    <property type="entry name" value="CON7-like"/>
</dbReference>
<feature type="domain" description="Azaphilone pigments biosynthesis cluster protein L N-terminal" evidence="2">
    <location>
        <begin position="2"/>
        <end position="154"/>
    </location>
</feature>
<name>A0AAJ0GC61_9PEZI</name>
<gene>
    <name evidence="3" type="ORF">LTR09_005587</name>
</gene>
<dbReference type="PANTHER" id="PTHR36167:SF4">
    <property type="entry name" value="FUNGAL N-TERMINAL DOMAIN-CONTAINING PROTEIN"/>
    <property type="match status" value="1"/>
</dbReference>
<feature type="compositionally biased region" description="Basic and acidic residues" evidence="1">
    <location>
        <begin position="456"/>
        <end position="476"/>
    </location>
</feature>